<proteinExistence type="predicted"/>
<feature type="region of interest" description="Disordered" evidence="1">
    <location>
        <begin position="1"/>
        <end position="21"/>
    </location>
</feature>
<sequence length="132" mass="15050">MPRRRPGQIRVGAPGSHRTTGARPVIDGLSSRALSEIIRLEHARNYLQPDDVSAAVGLWKDYVHQPERDLWHDYEWDNVHWFCCGNPLEARALLDTVMQAISPRSARELRKIVSRSDAIWNLPSPPYDADGR</sequence>
<evidence type="ECO:0000256" key="1">
    <source>
        <dbReference type="SAM" id="MobiDB-lite"/>
    </source>
</evidence>
<keyword evidence="3" id="KW-1185">Reference proteome</keyword>
<evidence type="ECO:0000313" key="3">
    <source>
        <dbReference type="Proteomes" id="UP000217446"/>
    </source>
</evidence>
<gene>
    <name evidence="2" type="ORF">SO3561_08014</name>
</gene>
<dbReference type="Proteomes" id="UP000217446">
    <property type="component" value="Unassembled WGS sequence"/>
</dbReference>
<dbReference type="EMBL" id="BDQI01000026">
    <property type="protein sequence ID" value="GAX56446.1"/>
    <property type="molecule type" value="Genomic_DNA"/>
</dbReference>
<organism evidence="2 3">
    <name type="scientific">Streptomyces olivochromogenes</name>
    <dbReference type="NCBI Taxonomy" id="1963"/>
    <lineage>
        <taxon>Bacteria</taxon>
        <taxon>Bacillati</taxon>
        <taxon>Actinomycetota</taxon>
        <taxon>Actinomycetes</taxon>
        <taxon>Kitasatosporales</taxon>
        <taxon>Streptomycetaceae</taxon>
        <taxon>Streptomyces</taxon>
    </lineage>
</organism>
<protein>
    <submittedName>
        <fullName evidence="2">Uncharacterized protein</fullName>
    </submittedName>
</protein>
<reference evidence="3" key="1">
    <citation type="submission" date="2017-05" db="EMBL/GenBank/DDBJ databases">
        <title>Streptomyces olivochromogenes NBRC 3561 whole genome shotgun sequence.</title>
        <authorList>
            <person name="Dohra H."/>
            <person name="Kodani S."/>
        </authorList>
    </citation>
    <scope>NUCLEOTIDE SEQUENCE [LARGE SCALE GENOMIC DNA]</scope>
    <source>
        <strain evidence="3">NBRC 3561</strain>
    </source>
</reference>
<comment type="caution">
    <text evidence="2">The sequence shown here is derived from an EMBL/GenBank/DDBJ whole genome shotgun (WGS) entry which is preliminary data.</text>
</comment>
<accession>A0A250VQS6</accession>
<evidence type="ECO:0000313" key="2">
    <source>
        <dbReference type="EMBL" id="GAX56446.1"/>
    </source>
</evidence>
<dbReference type="AlphaFoldDB" id="A0A250VQS6"/>
<name>A0A250VQS6_STROL</name>